<organism evidence="1">
    <name type="scientific">Cacopsylla melanoneura</name>
    <dbReference type="NCBI Taxonomy" id="428564"/>
    <lineage>
        <taxon>Eukaryota</taxon>
        <taxon>Metazoa</taxon>
        <taxon>Ecdysozoa</taxon>
        <taxon>Arthropoda</taxon>
        <taxon>Hexapoda</taxon>
        <taxon>Insecta</taxon>
        <taxon>Pterygota</taxon>
        <taxon>Neoptera</taxon>
        <taxon>Paraneoptera</taxon>
        <taxon>Hemiptera</taxon>
        <taxon>Sternorrhyncha</taxon>
        <taxon>Psylloidea</taxon>
        <taxon>Psyllidae</taxon>
        <taxon>Psyllinae</taxon>
        <taxon>Cacopsylla</taxon>
    </lineage>
</organism>
<accession>A0A8D8SYV7</accession>
<dbReference type="EMBL" id="HBUF01246352">
    <property type="protein sequence ID" value="CAG6678567.1"/>
    <property type="molecule type" value="Transcribed_RNA"/>
</dbReference>
<proteinExistence type="predicted"/>
<name>A0A8D8SYV7_9HEMI</name>
<protein>
    <submittedName>
        <fullName evidence="1">Uncharacterized protein</fullName>
    </submittedName>
</protein>
<dbReference type="EMBL" id="HBUF01246349">
    <property type="protein sequence ID" value="CAG6678564.1"/>
    <property type="molecule type" value="Transcribed_RNA"/>
</dbReference>
<dbReference type="AlphaFoldDB" id="A0A8D8SYV7"/>
<reference evidence="1" key="1">
    <citation type="submission" date="2021-05" db="EMBL/GenBank/DDBJ databases">
        <authorList>
            <person name="Alioto T."/>
            <person name="Alioto T."/>
            <person name="Gomez Garrido J."/>
        </authorList>
    </citation>
    <scope>NUCLEOTIDE SEQUENCE</scope>
</reference>
<sequence length="103" mass="11949">METYKKRLVRAICCVTKKHVKQSFSCMKSKRRKIQELNPQGDVIREIIIPTKMYSGVFVNDLCRSDSSCTVMTLLEPETLDNLVNEKLETVRQPRTKFSHDQG</sequence>
<dbReference type="EMBL" id="HBUF01246353">
    <property type="protein sequence ID" value="CAG6678568.1"/>
    <property type="molecule type" value="Transcribed_RNA"/>
</dbReference>
<dbReference type="EMBL" id="HBUF01246351">
    <property type="protein sequence ID" value="CAG6678566.1"/>
    <property type="molecule type" value="Transcribed_RNA"/>
</dbReference>
<dbReference type="EMBL" id="HBUF01246350">
    <property type="protein sequence ID" value="CAG6678565.1"/>
    <property type="molecule type" value="Transcribed_RNA"/>
</dbReference>
<evidence type="ECO:0000313" key="1">
    <source>
        <dbReference type="EMBL" id="CAG6678565.1"/>
    </source>
</evidence>